<dbReference type="Gene3D" id="3.40.190.10">
    <property type="entry name" value="Periplasmic binding protein-like II"/>
    <property type="match status" value="1"/>
</dbReference>
<dbReference type="Pfam" id="PF03401">
    <property type="entry name" value="TctC"/>
    <property type="match status" value="1"/>
</dbReference>
<comment type="similarity">
    <text evidence="1">Belongs to the UPF0065 (bug) family.</text>
</comment>
<evidence type="ECO:0000313" key="3">
    <source>
        <dbReference type="EMBL" id="MDO1537474.1"/>
    </source>
</evidence>
<sequence>MTTRRSLLRLGASLAAVTASAWVRTQPADVAFPQRPVFLWVPWSAGGGTDLSLRVLAELAGRRLGQPIVIENRGGAGGTLAMPILQQSLPDGYTLAQMPQPVFRAPWTQKVAWDPIRDTTPIIQVSGVTFGLLVPAASPLRSVADLLAHAAADPGRLTIATNGVGTTPHVVLDALFAARGLSFIHVPYKGAAEQLIALSSGQVMAGVNANGFAPFVDSGRLRLLATFGAARSRRWPDVPTMSELGHGIVAMSPYGLAGPRGMPDPIVRRLHDAFKSALFDPRHIAELAKYDQEVVYLDSADYGLSMREAYAAEKRTVERLGLGPA</sequence>
<protein>
    <submittedName>
        <fullName evidence="3">Tripartite tricarboxylate transporter substrate binding protein</fullName>
    </submittedName>
</protein>
<reference evidence="3" key="1">
    <citation type="submission" date="2023-06" db="EMBL/GenBank/DDBJ databases">
        <authorList>
            <person name="Jiang Y."/>
            <person name="Liu Q."/>
        </authorList>
    </citation>
    <scope>NUCLEOTIDE SEQUENCE</scope>
    <source>
        <strain evidence="3">CGMCC 1.12090</strain>
    </source>
</reference>
<dbReference type="RefSeq" id="WP_301815896.1">
    <property type="nucleotide sequence ID" value="NZ_JAUJZH010000041.1"/>
</dbReference>
<gene>
    <name evidence="3" type="ORF">Q2T77_35055</name>
</gene>
<dbReference type="Proteomes" id="UP001169027">
    <property type="component" value="Unassembled WGS sequence"/>
</dbReference>
<dbReference type="InterPro" id="IPR042100">
    <property type="entry name" value="Bug_dom1"/>
</dbReference>
<keyword evidence="2" id="KW-0732">Signal</keyword>
<keyword evidence="4" id="KW-1185">Reference proteome</keyword>
<dbReference type="SUPFAM" id="SSF53850">
    <property type="entry name" value="Periplasmic binding protein-like II"/>
    <property type="match status" value="1"/>
</dbReference>
<accession>A0ABT8SEY0</accession>
<proteinExistence type="inferred from homology"/>
<dbReference type="EMBL" id="JAUKVY010000041">
    <property type="protein sequence ID" value="MDO1537474.1"/>
    <property type="molecule type" value="Genomic_DNA"/>
</dbReference>
<evidence type="ECO:0000256" key="1">
    <source>
        <dbReference type="ARBA" id="ARBA00006987"/>
    </source>
</evidence>
<name>A0ABT8SEY0_9BURK</name>
<feature type="signal peptide" evidence="2">
    <location>
        <begin position="1"/>
        <end position="21"/>
    </location>
</feature>
<dbReference type="Gene3D" id="3.40.190.150">
    <property type="entry name" value="Bordetella uptake gene, domain 1"/>
    <property type="match status" value="1"/>
</dbReference>
<dbReference type="PROSITE" id="PS51318">
    <property type="entry name" value="TAT"/>
    <property type="match status" value="1"/>
</dbReference>
<evidence type="ECO:0000256" key="2">
    <source>
        <dbReference type="SAM" id="SignalP"/>
    </source>
</evidence>
<comment type="caution">
    <text evidence="3">The sequence shown here is derived from an EMBL/GenBank/DDBJ whole genome shotgun (WGS) entry which is preliminary data.</text>
</comment>
<dbReference type="InterPro" id="IPR005064">
    <property type="entry name" value="BUG"/>
</dbReference>
<dbReference type="PIRSF" id="PIRSF017082">
    <property type="entry name" value="YflP"/>
    <property type="match status" value="1"/>
</dbReference>
<dbReference type="PANTHER" id="PTHR42928:SF5">
    <property type="entry name" value="BLR1237 PROTEIN"/>
    <property type="match status" value="1"/>
</dbReference>
<evidence type="ECO:0000313" key="4">
    <source>
        <dbReference type="Proteomes" id="UP001169027"/>
    </source>
</evidence>
<feature type="chain" id="PRO_5047059398" evidence="2">
    <location>
        <begin position="22"/>
        <end position="325"/>
    </location>
</feature>
<organism evidence="3 4">
    <name type="scientific">Variovorax ginsengisoli</name>
    <dbReference type="NCBI Taxonomy" id="363844"/>
    <lineage>
        <taxon>Bacteria</taxon>
        <taxon>Pseudomonadati</taxon>
        <taxon>Pseudomonadota</taxon>
        <taxon>Betaproteobacteria</taxon>
        <taxon>Burkholderiales</taxon>
        <taxon>Comamonadaceae</taxon>
        <taxon>Variovorax</taxon>
    </lineage>
</organism>
<dbReference type="CDD" id="cd07012">
    <property type="entry name" value="PBP2_Bug_TTT"/>
    <property type="match status" value="1"/>
</dbReference>
<dbReference type="InterPro" id="IPR006311">
    <property type="entry name" value="TAT_signal"/>
</dbReference>
<dbReference type="PANTHER" id="PTHR42928">
    <property type="entry name" value="TRICARBOXYLATE-BINDING PROTEIN"/>
    <property type="match status" value="1"/>
</dbReference>